<evidence type="ECO:0000313" key="2">
    <source>
        <dbReference type="EMBL" id="KAK8147717.1"/>
    </source>
</evidence>
<dbReference type="EMBL" id="JAAHCF010000131">
    <property type="protein sequence ID" value="KAK8147717.1"/>
    <property type="molecule type" value="Genomic_DNA"/>
</dbReference>
<feature type="chain" id="PRO_5043396242" description="Carbohydrate-binding protein" evidence="1">
    <location>
        <begin position="20"/>
        <end position="195"/>
    </location>
</feature>
<gene>
    <name evidence="2" type="ORF">G3M48_001187</name>
</gene>
<sequence>MRSTVAAFVAAALAGFTSACSTPGNYKVTFYGYPDNDPPGPAISGNCGRGNRAGGTGTYDDPVTIATAPGELNQCEIVYLPFLTKYGRVEDYCAQCDSDWKRGQPHIDIWTGSASRNGGQAQIDCENRLTPGGRYSIVRDPPKNYGVNGEFDPITAYRALSLLQIMLTWTGAAPLFSPPNTCNTGNVYPKNPAHC</sequence>
<feature type="signal peptide" evidence="1">
    <location>
        <begin position="1"/>
        <end position="19"/>
    </location>
</feature>
<evidence type="ECO:0000313" key="3">
    <source>
        <dbReference type="Proteomes" id="UP001397290"/>
    </source>
</evidence>
<evidence type="ECO:0008006" key="4">
    <source>
        <dbReference type="Google" id="ProtNLM"/>
    </source>
</evidence>
<keyword evidence="1" id="KW-0732">Signal</keyword>
<comment type="caution">
    <text evidence="2">The sequence shown here is derived from an EMBL/GenBank/DDBJ whole genome shotgun (WGS) entry which is preliminary data.</text>
</comment>
<name>A0AAW0RZS0_9HYPO</name>
<dbReference type="AlphaFoldDB" id="A0AAW0RZS0"/>
<dbReference type="Proteomes" id="UP001397290">
    <property type="component" value="Unassembled WGS sequence"/>
</dbReference>
<accession>A0AAW0RZS0</accession>
<dbReference type="PROSITE" id="PS51257">
    <property type="entry name" value="PROKAR_LIPOPROTEIN"/>
    <property type="match status" value="1"/>
</dbReference>
<keyword evidence="3" id="KW-1185">Reference proteome</keyword>
<evidence type="ECO:0000256" key="1">
    <source>
        <dbReference type="SAM" id="SignalP"/>
    </source>
</evidence>
<proteinExistence type="predicted"/>
<organism evidence="2 3">
    <name type="scientific">Beauveria asiatica</name>
    <dbReference type="NCBI Taxonomy" id="1069075"/>
    <lineage>
        <taxon>Eukaryota</taxon>
        <taxon>Fungi</taxon>
        <taxon>Dikarya</taxon>
        <taxon>Ascomycota</taxon>
        <taxon>Pezizomycotina</taxon>
        <taxon>Sordariomycetes</taxon>
        <taxon>Hypocreomycetidae</taxon>
        <taxon>Hypocreales</taxon>
        <taxon>Cordycipitaceae</taxon>
        <taxon>Beauveria</taxon>
    </lineage>
</organism>
<reference evidence="2 3" key="1">
    <citation type="submission" date="2020-02" db="EMBL/GenBank/DDBJ databases">
        <title>Comparative genomics of the hypocrealean fungal genus Beauvera.</title>
        <authorList>
            <person name="Showalter D.N."/>
            <person name="Bushley K.E."/>
            <person name="Rehner S.A."/>
        </authorList>
    </citation>
    <scope>NUCLEOTIDE SEQUENCE [LARGE SCALE GENOMIC DNA]</scope>
    <source>
        <strain evidence="2 3">ARSEF4384</strain>
    </source>
</reference>
<protein>
    <recommendedName>
        <fullName evidence="4">Carbohydrate-binding protein</fullName>
    </recommendedName>
</protein>